<dbReference type="Proteomes" id="UP000516404">
    <property type="component" value="Chromosome"/>
</dbReference>
<organism evidence="1 2">
    <name type="scientific">Rothia terrae</name>
    <dbReference type="NCBI Taxonomy" id="396015"/>
    <lineage>
        <taxon>Bacteria</taxon>
        <taxon>Bacillati</taxon>
        <taxon>Actinomycetota</taxon>
        <taxon>Actinomycetes</taxon>
        <taxon>Micrococcales</taxon>
        <taxon>Micrococcaceae</taxon>
        <taxon>Rothia</taxon>
    </lineage>
</organism>
<protein>
    <submittedName>
        <fullName evidence="1">Uncharacterized protein</fullName>
    </submittedName>
</protein>
<dbReference type="GeneID" id="96622814"/>
<evidence type="ECO:0000313" key="1">
    <source>
        <dbReference type="EMBL" id="QOW64648.1"/>
    </source>
</evidence>
<dbReference type="KEGG" id="rter:IDM49_11270"/>
<evidence type="ECO:0000313" key="2">
    <source>
        <dbReference type="Proteomes" id="UP000516404"/>
    </source>
</evidence>
<name>A0A7S6WW58_9MICC</name>
<dbReference type="AlphaFoldDB" id="A0A7S6WW58"/>
<gene>
    <name evidence="1" type="ORF">IDM49_11270</name>
</gene>
<dbReference type="EMBL" id="CP061539">
    <property type="protein sequence ID" value="QOW64648.1"/>
    <property type="molecule type" value="Genomic_DNA"/>
</dbReference>
<proteinExistence type="predicted"/>
<reference evidence="1 2" key="1">
    <citation type="submission" date="2020-09" db="EMBL/GenBank/DDBJ databases">
        <title>Investigation of environmental microbes.</title>
        <authorList>
            <person name="Ou Y."/>
            <person name="Kang Q."/>
        </authorList>
    </citation>
    <scope>NUCLEOTIDE SEQUENCE [LARGE SCALE GENOMIC DNA]</scope>
    <source>
        <strain evidence="1 2">KJZ-14</strain>
    </source>
</reference>
<keyword evidence="2" id="KW-1185">Reference proteome</keyword>
<dbReference type="RefSeq" id="WP_193836660.1">
    <property type="nucleotide sequence ID" value="NZ_CP061539.1"/>
</dbReference>
<sequence>MDTTATLTSLEFWVAIPQNMADSVTIYSPTSQYWTQTSRTTITEIEHYMNGTFSTDSVSSYYLYKFTFSGPKTNQVRYSGDTTTWPNSTIDLRFHGNSCAYDTTVPTIYSGYVANYTTENGAAGEVYLVGKQSQRP</sequence>
<accession>A0A7S6WW58</accession>